<dbReference type="Proteomes" id="UP001585080">
    <property type="component" value="Unassembled WGS sequence"/>
</dbReference>
<evidence type="ECO:0000313" key="5">
    <source>
        <dbReference type="Proteomes" id="UP001585080"/>
    </source>
</evidence>
<name>A0ABV5E381_9ACTN</name>
<keyword evidence="5" id="KW-1185">Reference proteome</keyword>
<dbReference type="RefSeq" id="WP_376730361.1">
    <property type="nucleotide sequence ID" value="NZ_JAYMRP010000001.1"/>
</dbReference>
<dbReference type="PANTHER" id="PTHR46018">
    <property type="entry name" value="ZINC PHOSPHODIESTERASE ELAC PROTEIN 1"/>
    <property type="match status" value="1"/>
</dbReference>
<dbReference type="CDD" id="cd07719">
    <property type="entry name" value="arylsulfatase_AtsA-like_MBL-fold"/>
    <property type="match status" value="1"/>
</dbReference>
<protein>
    <submittedName>
        <fullName evidence="4">MBL fold metallo-hydrolase</fullName>
    </submittedName>
</protein>
<evidence type="ECO:0000256" key="1">
    <source>
        <dbReference type="ARBA" id="ARBA00022759"/>
    </source>
</evidence>
<dbReference type="PROSITE" id="PS51318">
    <property type="entry name" value="TAT"/>
    <property type="match status" value="1"/>
</dbReference>
<dbReference type="InterPro" id="IPR036866">
    <property type="entry name" value="RibonucZ/Hydroxyglut_hydro"/>
</dbReference>
<keyword evidence="1" id="KW-0255">Endonuclease</keyword>
<dbReference type="Gene3D" id="3.60.15.10">
    <property type="entry name" value="Ribonuclease Z/Hydroxyacylglutathione hydrolase-like"/>
    <property type="match status" value="1"/>
</dbReference>
<dbReference type="EMBL" id="JAYMRP010000001">
    <property type="protein sequence ID" value="MFB8771294.1"/>
    <property type="molecule type" value="Genomic_DNA"/>
</dbReference>
<evidence type="ECO:0000256" key="2">
    <source>
        <dbReference type="ARBA" id="ARBA00022801"/>
    </source>
</evidence>
<dbReference type="Pfam" id="PF00753">
    <property type="entry name" value="Lactamase_B"/>
    <property type="match status" value="1"/>
</dbReference>
<keyword evidence="1" id="KW-0540">Nuclease</keyword>
<reference evidence="4 5" key="1">
    <citation type="submission" date="2024-01" db="EMBL/GenBank/DDBJ databases">
        <title>Genome mining of biosynthetic gene clusters to explore secondary metabolites of Streptomyces sp.</title>
        <authorList>
            <person name="Baig A."/>
            <person name="Ajitkumar Shintre N."/>
            <person name="Kumar H."/>
            <person name="Anbarasu A."/>
            <person name="Ramaiah S."/>
        </authorList>
    </citation>
    <scope>NUCLEOTIDE SEQUENCE [LARGE SCALE GENOMIC DNA]</scope>
    <source>
        <strain evidence="4 5">A57</strain>
    </source>
</reference>
<keyword evidence="2" id="KW-0378">Hydrolase</keyword>
<accession>A0ABV5E381</accession>
<evidence type="ECO:0000313" key="4">
    <source>
        <dbReference type="EMBL" id="MFB8771294.1"/>
    </source>
</evidence>
<dbReference type="InterPro" id="IPR001279">
    <property type="entry name" value="Metallo-B-lactamas"/>
</dbReference>
<dbReference type="SUPFAM" id="SSF56281">
    <property type="entry name" value="Metallo-hydrolase/oxidoreductase"/>
    <property type="match status" value="1"/>
</dbReference>
<dbReference type="InterPro" id="IPR044094">
    <property type="entry name" value="AtsA-like_MBL-fold"/>
</dbReference>
<sequence>MPASVPPAPAVSRRTLLRTTAAASGLTAAATVLPRPAPAAATTPAATSGSGTELVLLGTSGGPVPMHGRAGIASALVVDGRAYLVDCGPGSFGRFAEAWLTPDQLEAVFLTHLHSDHLSDLWPLLWLRFGGFQSLTGPVHVYGPGSAGALPDIWPAGRPVPTVCPEEPAPGLSDLVAGHLAATAYDINVRMRSEGWPDIRELVLPHDIRLPGRGRASAEGPVAPPTKPFEVMRDDRVRVTATLVEHPPVFPSFAFRFDTADGAVVFSGDTAPCRNVERLARGADVLVHEVMDLPTLAMAGLRPAQLRHMEISHTDAVRVGRIAERAHCPTLVLSHLVPGATNIVSDDTWRAKASRGYSGRVVVGTDLLRLPIGTHTGTG</sequence>
<dbReference type="PANTHER" id="PTHR46018:SF2">
    <property type="entry name" value="ZINC PHOSPHODIESTERASE ELAC PROTEIN 1"/>
    <property type="match status" value="1"/>
</dbReference>
<comment type="caution">
    <text evidence="4">The sequence shown here is derived from an EMBL/GenBank/DDBJ whole genome shotgun (WGS) entry which is preliminary data.</text>
</comment>
<dbReference type="InterPro" id="IPR006311">
    <property type="entry name" value="TAT_signal"/>
</dbReference>
<evidence type="ECO:0000259" key="3">
    <source>
        <dbReference type="Pfam" id="PF00753"/>
    </source>
</evidence>
<organism evidence="4 5">
    <name type="scientific">Streptomyces broussonetiae</name>
    <dbReference type="NCBI Taxonomy" id="2686304"/>
    <lineage>
        <taxon>Bacteria</taxon>
        <taxon>Bacillati</taxon>
        <taxon>Actinomycetota</taxon>
        <taxon>Actinomycetes</taxon>
        <taxon>Kitasatosporales</taxon>
        <taxon>Streptomycetaceae</taxon>
        <taxon>Streptomyces</taxon>
    </lineage>
</organism>
<proteinExistence type="predicted"/>
<feature type="domain" description="Metallo-beta-lactamase" evidence="3">
    <location>
        <begin position="74"/>
        <end position="124"/>
    </location>
</feature>
<gene>
    <name evidence="4" type="ORF">VSS16_00805</name>
</gene>